<dbReference type="Proteomes" id="UP001183246">
    <property type="component" value="Unassembled WGS sequence"/>
</dbReference>
<evidence type="ECO:0000259" key="1">
    <source>
        <dbReference type="Pfam" id="PF21806"/>
    </source>
</evidence>
<organism evidence="2 3">
    <name type="scientific">Streptomyces litchfieldiae</name>
    <dbReference type="NCBI Taxonomy" id="3075543"/>
    <lineage>
        <taxon>Bacteria</taxon>
        <taxon>Bacillati</taxon>
        <taxon>Actinomycetota</taxon>
        <taxon>Actinomycetes</taxon>
        <taxon>Kitasatosporales</taxon>
        <taxon>Streptomycetaceae</taxon>
        <taxon>Streptomyces</taxon>
    </lineage>
</organism>
<protein>
    <recommendedName>
        <fullName evidence="1">DUF6879 domain-containing protein</fullName>
    </recommendedName>
</protein>
<gene>
    <name evidence="2" type="ORF">RM590_08500</name>
</gene>
<reference evidence="3" key="1">
    <citation type="submission" date="2023-07" db="EMBL/GenBank/DDBJ databases">
        <title>30 novel species of actinomycetes from the DSMZ collection.</title>
        <authorList>
            <person name="Nouioui I."/>
        </authorList>
    </citation>
    <scope>NUCLEOTIDE SEQUENCE [LARGE SCALE GENOMIC DNA]</scope>
    <source>
        <strain evidence="3">DSM 44938</strain>
    </source>
</reference>
<keyword evidence="3" id="KW-1185">Reference proteome</keyword>
<comment type="caution">
    <text evidence="2">The sequence shown here is derived from an EMBL/GenBank/DDBJ whole genome shotgun (WGS) entry which is preliminary data.</text>
</comment>
<accession>A0ABU2MM30</accession>
<dbReference type="EMBL" id="JAVREL010000003">
    <property type="protein sequence ID" value="MDT0342664.1"/>
    <property type="molecule type" value="Genomic_DNA"/>
</dbReference>
<evidence type="ECO:0000313" key="2">
    <source>
        <dbReference type="EMBL" id="MDT0342664.1"/>
    </source>
</evidence>
<dbReference type="InterPro" id="IPR049244">
    <property type="entry name" value="DUF6879"/>
</dbReference>
<feature type="domain" description="DUF6879" evidence="1">
    <location>
        <begin position="9"/>
        <end position="172"/>
    </location>
</feature>
<dbReference type="RefSeq" id="WP_311703777.1">
    <property type="nucleotide sequence ID" value="NZ_JAVREL010000003.1"/>
</dbReference>
<sequence>MPELPGVAELDGMFGSFEHTAWRFQSRGRYHADEESEAYQLFLTGQRAGRAEGADDPWCAVRREQVALGKRFERVRVVDDPPTLGQLFLLEGARRDALAGEHIRNLWRADAEWLELPAEDFWLFDSRVLALLRHDEADRLVGVELVTDPPAVLRACQIRDRAWHHAIPFDQFGARVRSSE</sequence>
<evidence type="ECO:0000313" key="3">
    <source>
        <dbReference type="Proteomes" id="UP001183246"/>
    </source>
</evidence>
<proteinExistence type="predicted"/>
<name>A0ABU2MM30_9ACTN</name>
<dbReference type="Pfam" id="PF21806">
    <property type="entry name" value="DUF6879"/>
    <property type="match status" value="1"/>
</dbReference>